<reference evidence="2" key="1">
    <citation type="submission" date="2018-07" db="EMBL/GenBank/DDBJ databases">
        <authorList>
            <consortium name="PulseNet: The National Subtyping Network for Foodborne Disease Surveillance"/>
            <person name="Tarr C.L."/>
            <person name="Trees E."/>
            <person name="Katz L.S."/>
            <person name="Carleton-Romer H.A."/>
            <person name="Stroika S."/>
            <person name="Kucerova Z."/>
            <person name="Roache K.F."/>
            <person name="Sabol A.L."/>
            <person name="Besser J."/>
            <person name="Gerner-Smidt P."/>
        </authorList>
    </citation>
    <scope>NUCLEOTIDE SEQUENCE</scope>
    <source>
        <strain evidence="2">PNUSAS021879</strain>
    </source>
</reference>
<accession>A0A5V2R3P5</accession>
<proteinExistence type="predicted"/>
<organism evidence="2">
    <name type="scientific">Salmonella enterica</name>
    <name type="common">Salmonella choleraesuis</name>
    <dbReference type="NCBI Taxonomy" id="28901"/>
    <lineage>
        <taxon>Bacteria</taxon>
        <taxon>Pseudomonadati</taxon>
        <taxon>Pseudomonadota</taxon>
        <taxon>Gammaproteobacteria</taxon>
        <taxon>Enterobacterales</taxon>
        <taxon>Enterobacteriaceae</taxon>
        <taxon>Salmonella</taxon>
    </lineage>
</organism>
<dbReference type="AlphaFoldDB" id="A0A5V2R3P5"/>
<feature type="chain" id="PRO_5026307984" evidence="1">
    <location>
        <begin position="21"/>
        <end position="153"/>
    </location>
</feature>
<gene>
    <name evidence="2" type="ORF">CN851_15905</name>
</gene>
<evidence type="ECO:0000256" key="1">
    <source>
        <dbReference type="SAM" id="SignalP"/>
    </source>
</evidence>
<sequence>MKKLITAAALIGLFAAQANANVTVDADGNGSSAVDSANATYSYDLDLQQATYAPQFTTTIVTDPMAANNGNVIAYTAFKIPTGVVRYVVVPTIEGNSHSSLAATVGAQATDATTGKTTIHGAAGDIAYINVVKTGHLEAGVQHVSYVLTAWAN</sequence>
<name>A0A5V2R3P5_SALER</name>
<evidence type="ECO:0000313" key="2">
    <source>
        <dbReference type="EMBL" id="EBT6385634.1"/>
    </source>
</evidence>
<comment type="caution">
    <text evidence="2">The sequence shown here is derived from an EMBL/GenBank/DDBJ whole genome shotgun (WGS) entry which is preliminary data.</text>
</comment>
<feature type="signal peptide" evidence="1">
    <location>
        <begin position="1"/>
        <end position="20"/>
    </location>
</feature>
<dbReference type="EMBL" id="AAGZKN010000008">
    <property type="protein sequence ID" value="EBT6385634.1"/>
    <property type="molecule type" value="Genomic_DNA"/>
</dbReference>
<protein>
    <submittedName>
        <fullName evidence="2">Uncharacterized protein</fullName>
    </submittedName>
</protein>
<keyword evidence="1" id="KW-0732">Signal</keyword>